<feature type="compositionally biased region" description="Polar residues" evidence="3">
    <location>
        <begin position="1505"/>
        <end position="1515"/>
    </location>
</feature>
<feature type="region of interest" description="Disordered" evidence="3">
    <location>
        <begin position="1503"/>
        <end position="1543"/>
    </location>
</feature>
<dbReference type="InterPro" id="IPR015425">
    <property type="entry name" value="FH2_Formin"/>
</dbReference>
<feature type="region of interest" description="Disordered" evidence="3">
    <location>
        <begin position="2729"/>
        <end position="2826"/>
    </location>
</feature>
<evidence type="ECO:0000256" key="3">
    <source>
        <dbReference type="SAM" id="MobiDB-lite"/>
    </source>
</evidence>
<accession>A0AAW1Q5Z1</accession>
<reference evidence="6 7" key="1">
    <citation type="journal article" date="2024" name="Nat. Commun.">
        <title>Phylogenomics reveals the evolutionary origins of lichenization in chlorophyte algae.</title>
        <authorList>
            <person name="Puginier C."/>
            <person name="Libourel C."/>
            <person name="Otte J."/>
            <person name="Skaloud P."/>
            <person name="Haon M."/>
            <person name="Grisel S."/>
            <person name="Petersen M."/>
            <person name="Berrin J.G."/>
            <person name="Delaux P.M."/>
            <person name="Dal Grande F."/>
            <person name="Keller J."/>
        </authorList>
    </citation>
    <scope>NUCLEOTIDE SEQUENCE [LARGE SCALE GENOMIC DNA]</scope>
    <source>
        <strain evidence="6 7">SAG 2145</strain>
    </source>
</reference>
<feature type="region of interest" description="Disordered" evidence="3">
    <location>
        <begin position="797"/>
        <end position="853"/>
    </location>
</feature>
<feature type="compositionally biased region" description="Low complexity" evidence="3">
    <location>
        <begin position="1643"/>
        <end position="1653"/>
    </location>
</feature>
<gene>
    <name evidence="6" type="ORF">WJX74_007435</name>
</gene>
<feature type="region of interest" description="Disordered" evidence="3">
    <location>
        <begin position="2045"/>
        <end position="2083"/>
    </location>
</feature>
<dbReference type="SMART" id="SM00324">
    <property type="entry name" value="RhoGAP"/>
    <property type="match status" value="1"/>
</dbReference>
<feature type="region of interest" description="Disordered" evidence="3">
    <location>
        <begin position="1451"/>
        <end position="1478"/>
    </location>
</feature>
<feature type="domain" description="Rho-GAP" evidence="4">
    <location>
        <begin position="30"/>
        <end position="233"/>
    </location>
</feature>
<evidence type="ECO:0000313" key="6">
    <source>
        <dbReference type="EMBL" id="KAK9817525.1"/>
    </source>
</evidence>
<feature type="compositionally biased region" description="Polar residues" evidence="3">
    <location>
        <begin position="810"/>
        <end position="832"/>
    </location>
</feature>
<feature type="compositionally biased region" description="Low complexity" evidence="3">
    <location>
        <begin position="1688"/>
        <end position="1701"/>
    </location>
</feature>
<dbReference type="Gene3D" id="1.10.555.10">
    <property type="entry name" value="Rho GTPase activation protein"/>
    <property type="match status" value="1"/>
</dbReference>
<feature type="region of interest" description="Disordered" evidence="3">
    <location>
        <begin position="245"/>
        <end position="280"/>
    </location>
</feature>
<feature type="region of interest" description="Disordered" evidence="3">
    <location>
        <begin position="727"/>
        <end position="774"/>
    </location>
</feature>
<feature type="region of interest" description="Disordered" evidence="3">
    <location>
        <begin position="1714"/>
        <end position="1823"/>
    </location>
</feature>
<feature type="compositionally biased region" description="Polar residues" evidence="3">
    <location>
        <begin position="1451"/>
        <end position="1460"/>
    </location>
</feature>
<evidence type="ECO:0000259" key="4">
    <source>
        <dbReference type="PROSITE" id="PS50238"/>
    </source>
</evidence>
<dbReference type="EMBL" id="JALJOS010000066">
    <property type="protein sequence ID" value="KAK9817525.1"/>
    <property type="molecule type" value="Genomic_DNA"/>
</dbReference>
<organism evidence="6 7">
    <name type="scientific">Apatococcus lobatus</name>
    <dbReference type="NCBI Taxonomy" id="904363"/>
    <lineage>
        <taxon>Eukaryota</taxon>
        <taxon>Viridiplantae</taxon>
        <taxon>Chlorophyta</taxon>
        <taxon>core chlorophytes</taxon>
        <taxon>Trebouxiophyceae</taxon>
        <taxon>Chlorellales</taxon>
        <taxon>Chlorellaceae</taxon>
        <taxon>Apatococcus</taxon>
    </lineage>
</organism>
<feature type="compositionally biased region" description="Polar residues" evidence="3">
    <location>
        <begin position="947"/>
        <end position="958"/>
    </location>
</feature>
<feature type="region of interest" description="Disordered" evidence="3">
    <location>
        <begin position="1579"/>
        <end position="1701"/>
    </location>
</feature>
<evidence type="ECO:0000256" key="1">
    <source>
        <dbReference type="RuleBase" id="RU361260"/>
    </source>
</evidence>
<dbReference type="InterPro" id="IPR042201">
    <property type="entry name" value="FH2_Formin_sf"/>
</dbReference>
<feature type="region of interest" description="Disordered" evidence="3">
    <location>
        <begin position="445"/>
        <end position="502"/>
    </location>
</feature>
<dbReference type="InterPro" id="IPR000198">
    <property type="entry name" value="RhoGAP_dom"/>
</dbReference>
<feature type="compositionally biased region" description="Polar residues" evidence="3">
    <location>
        <begin position="980"/>
        <end position="991"/>
    </location>
</feature>
<dbReference type="PANTHER" id="PTHR45725">
    <property type="entry name" value="FORMIN HOMOLOGY 2 FAMILY MEMBER"/>
    <property type="match status" value="1"/>
</dbReference>
<feature type="region of interest" description="Disordered" evidence="3">
    <location>
        <begin position="2189"/>
        <end position="2298"/>
    </location>
</feature>
<dbReference type="PANTHER" id="PTHR45725:SF1">
    <property type="entry name" value="DISHEVELLED ASSOCIATED ACTIVATOR OF MORPHOGENESIS, ISOFORM D"/>
    <property type="match status" value="1"/>
</dbReference>
<evidence type="ECO:0000259" key="5">
    <source>
        <dbReference type="PROSITE" id="PS51444"/>
    </source>
</evidence>
<feature type="compositionally biased region" description="Basic and acidic residues" evidence="3">
    <location>
        <begin position="1966"/>
        <end position="1978"/>
    </location>
</feature>
<keyword evidence="2" id="KW-0175">Coiled coil</keyword>
<feature type="compositionally biased region" description="Polar residues" evidence="3">
    <location>
        <begin position="1226"/>
        <end position="1238"/>
    </location>
</feature>
<feature type="region of interest" description="Disordered" evidence="3">
    <location>
        <begin position="1222"/>
        <end position="1257"/>
    </location>
</feature>
<feature type="region of interest" description="Disordered" evidence="3">
    <location>
        <begin position="1337"/>
        <end position="1392"/>
    </location>
</feature>
<dbReference type="Pfam" id="PF02181">
    <property type="entry name" value="FH2"/>
    <property type="match status" value="1"/>
</dbReference>
<feature type="coiled-coil region" evidence="2">
    <location>
        <begin position="2668"/>
        <end position="2721"/>
    </location>
</feature>
<dbReference type="SUPFAM" id="SSF48350">
    <property type="entry name" value="GTPase activation domain, GAP"/>
    <property type="match status" value="1"/>
</dbReference>
<feature type="compositionally biased region" description="Low complexity" evidence="3">
    <location>
        <begin position="516"/>
        <end position="533"/>
    </location>
</feature>
<protein>
    <recommendedName>
        <fullName evidence="1">Formin-like protein</fullName>
    </recommendedName>
</protein>
<proteinExistence type="inferred from homology"/>
<feature type="compositionally biased region" description="Low complexity" evidence="3">
    <location>
        <begin position="2194"/>
        <end position="2203"/>
    </location>
</feature>
<feature type="compositionally biased region" description="Basic and acidic residues" evidence="3">
    <location>
        <begin position="937"/>
        <end position="946"/>
    </location>
</feature>
<feature type="compositionally biased region" description="Polar residues" evidence="3">
    <location>
        <begin position="2211"/>
        <end position="2225"/>
    </location>
</feature>
<dbReference type="PROSITE" id="PS51444">
    <property type="entry name" value="FH2"/>
    <property type="match status" value="1"/>
</dbReference>
<dbReference type="Proteomes" id="UP001438707">
    <property type="component" value="Unassembled WGS sequence"/>
</dbReference>
<comment type="caution">
    <text evidence="6">The sequence shown here is derived from an EMBL/GenBank/DDBJ whole genome shotgun (WGS) entry which is preliminary data.</text>
</comment>
<feature type="compositionally biased region" description="Basic and acidic residues" evidence="3">
    <location>
        <begin position="462"/>
        <end position="475"/>
    </location>
</feature>
<feature type="region of interest" description="Disordered" evidence="3">
    <location>
        <begin position="514"/>
        <end position="550"/>
    </location>
</feature>
<feature type="compositionally biased region" description="Polar residues" evidence="3">
    <location>
        <begin position="924"/>
        <end position="936"/>
    </location>
</feature>
<feature type="compositionally biased region" description="Polar residues" evidence="3">
    <location>
        <begin position="2273"/>
        <end position="2283"/>
    </location>
</feature>
<evidence type="ECO:0000313" key="7">
    <source>
        <dbReference type="Proteomes" id="UP001438707"/>
    </source>
</evidence>
<feature type="region of interest" description="Disordered" evidence="3">
    <location>
        <begin position="1137"/>
        <end position="1163"/>
    </location>
</feature>
<feature type="compositionally biased region" description="Polar residues" evidence="3">
    <location>
        <begin position="1525"/>
        <end position="1538"/>
    </location>
</feature>
<feature type="domain" description="FH2" evidence="5">
    <location>
        <begin position="2289"/>
        <end position="2690"/>
    </location>
</feature>
<feature type="compositionally biased region" description="Polar residues" evidence="3">
    <location>
        <begin position="1614"/>
        <end position="1623"/>
    </location>
</feature>
<feature type="region of interest" description="Disordered" evidence="3">
    <location>
        <begin position="329"/>
        <end position="374"/>
    </location>
</feature>
<feature type="compositionally biased region" description="Polar residues" evidence="3">
    <location>
        <begin position="1797"/>
        <end position="1820"/>
    </location>
</feature>
<feature type="compositionally biased region" description="Polar residues" evidence="3">
    <location>
        <begin position="1996"/>
        <end position="2009"/>
    </location>
</feature>
<dbReference type="PROSITE" id="PS50238">
    <property type="entry name" value="RHOGAP"/>
    <property type="match status" value="1"/>
</dbReference>
<sequence>MATRRRSSSFGGLQHAQELQHAVAEHWSRAALTQAQPERSSPQLRLLQRIILALKAHVRLASAEEVPSLFLSAIPSAEINRALACLSCWPQEEPLPELEPPLLGSCLIHMLRRLPEPLVSCVKGGMQPRSHLISAQVLATEERARLYSMQLMLDLVAEANREALSSLMSLLAHLLGPAGVRQGAVVLHLARLFAPLVFGASSQATEQQTLPMQETLAQEQVVVRFIRHHGFLFLKDLEPANFLHPSVKRSTQRPTPPTPLSTVPGSQPLAEVLAGSGSSRRTPKRLITVAASIDQRQREGILQPGDRSLFAMANRVQATRQLQDANLRHAASGPPNKLQRTHMPPLAAGSAETPSRRCVNSTYQNGQWPVGKENPDVSGRDLQQAARSGHPSMAAYLPGMRADGAADPGTARSGAMQYMGFEESWQQLSHQSRQQALRPVQPMSDVARVPDGATPGNWNQRSEAKPDAPDTRDGSQMDIHTPVPDTPASGTQPWQPPGSARLVLKPHPRLQRKSLSGGAEVAGATAASSSATSQKKAWRPPGKLPYTGRDPRIKEVPEYLLLGPRRIESPSRSRGLDMSQGSEWADLSLTVSTHGAEHATSASAGMSQQSARDSFIGPAHPQILAFYPHDDTSEAQYGCGPKPLHSRGGGQLAHGATVDRNRSDSIDQTPPHMSIAAESIASLLGERCNQPSMGNDPCPGSSRTRHIEQSAWDNASLEGPEWASCQTQHRSGLSVHGYPTSGGGPAASYQQQQQQQTLEAGHAAESWAPSHHTGALERQLQPVGRVSAELEPYWRSPAEDHYLPQRLKSPDSSPGSMAQSPSPKSVDQSCSRTSDDVHAAGPRQAHQHAAPDEVVDVQQYQDWPDRTGLSRQSALCDPPMQPAGRVHEQPAGLSRQSALCDPPMQPAGRGLTLKEADGRHSNGAMATNTTFRGSFDNSKRGNEHMGSDQSSRGSTVGSRRQFDDQAAQLTQKGDSDMGNEAQQSLSGSQELASEGSGESVVYEFGDGSGISQQVRLLQPAVSHLLQPAGALSPAILASGFSSSDSTCFVGDRAQDVCTFSAGSPPQQFLPDKRKYGYDTMASPALERQTLESSLEYHGAHRQHEASPEAFPRRNSGDPFFRQKDMMEANHIELSAPDEPQSFQHSETSLPHKEGPSNFTHPGLARDVPLIVRSRSSGSAVQEIGQERTHNLAGQTEDGSVFADSPVPQCSEDPLPLNGRPWGPTWGHQSASPTASHLSPLQAGLASGRRSAEWDQLSPSNAPSWAIASHAAEPSDCANHSHGLRPVDPDVCPSGQIFKDPSNFRQFQAELDSTKGADSLPNVCPEAHEGTKWELSEVAQGSKHEANAKGQSQVDGPLGAGLSRHDAVQVSDGDGDDAAASPKSAWDNSLSDQGSPYTVHKIHMLAAKMRNYCMTPTSSPFRWMRHASDIDPHSNPEQADAGMVEFASSTFSPLQPSASQHSHARSFSPASPIFNPLQPRHPTGSPLIEAGAALVVSSPCAIPLQHEQSGDSGQTHTHVELEGHPQKSSSPGWLDSSSFDPMGSAAKQLAEGNQCAIIPEPAPFQDAHLQGQAQTLQHASMAAAVSARHDIPEPATNSGRSVREGRASAGDTDQETGATPTTAPDSALQPQRLLDRLDAESQEAAKVAAAGKAVLPEAQTRHSKGSPVKESLHAQHPGRTSPTSPLPLQPLRQNASAAAQRAADRSLANLVLAKGAAHQARHTPSKSVLKTAAKGPQPQLHGSPALGVPNQKERRAIIPQFPDPRQTHTPPRASGVGVVQGPQLSGGQPAGAVEAPLTSPTVYHSQGQPTAASNRSPTHASGTPVRSVLVPEAASELHHHADKEVSNEKLTAIHGAGLEARDAALHGRVQQAESARDEGSPAAASIQQWTVRGDTLVAPTPEQLGALRKHLKAAEEKMLQFSQQQGSSKYDKIPTPGPHPSSRSFAARGPASARSSNDSAPGSLSDEASRTDDNLEHATPDQPGDDALIGQRGAADGNSQQTASLASSKQAAVPSGKASNGPASLQAAKASLKGSLERIFAGRTGSVTPAGASTSFPASQAASPGKNGGVMQAGDAPHTSSTPFTPAIEGIVGILPTSGFALAQALHGRGTTMTATSRRHSRGGSDGDLADVLHVPAGIALDDLIKLGQEIVPAAKSHSRPGTPAVNAADMNPMELALYLAAQAPSKAEAEVALRNPSPDSRSSSARRKSATGGTSRLASLSSAVEQQGPAQGQGKAKGGPPPPPPLPGSKKGGLPTPPPPPGPKRGAEGSHLARQQTIRQSSPAGVAKVRASKDQQRKLKQLHWDKIRAPTEGTVWSRTSRAAPLNFAELESLFQIMENGALRRLARVRSTEISLIEHRRAHNICIELSGIRLPFPEIKAALLQMDDSALSLEHLDALSRAIPDDIERRDIQSFLQGSHPKHKGVSDPNLLGTVERYFLQVMDIPRLKQRIQAFIFSRSFSSTINRARGQLEALQKASEQLQASTDFMTLLQAVLALGNHLNKGTMRGAASGFKLDTLLKLADVKGTDRRTSLLHFVVRQLIASQPSVEQLSQQLAASKQAADIQVSAINGSVEELRSGLKQIHGEIMKASGLDDEQEASAHEQFSNAMLTFHEGASRQFSELESCGKTAHEELKKVTEFFGESYDALDPSRILRIVRDFMRLFDKSTKEIQIEKDKAEAERVKTEKKAELVKKQEEAKQKAETAKKVRAEEAQRKKLAAEAARCSPHSPIRFIGLPDDEDDKVATQQGGRDAANTPLRIRIRGLSDEGGPTDTSLTAQEPQAGADGNQIPQPGNGPGGPIRPITSPMHAGRLPDSLWAPDPDPAADISLQQKQDEFPNALSSQADLAADEAAAVIQRASEGQDQLLRQLDPEGKCSGDAGLNLTGVHRQEDGPVVNIHQTSNGVKLAAHEGSPSTSLAGAVTSKRTLLNIGSSDGSSAR</sequence>
<dbReference type="InterPro" id="IPR008936">
    <property type="entry name" value="Rho_GTPase_activation_prot"/>
</dbReference>
<dbReference type="InterPro" id="IPR051425">
    <property type="entry name" value="Formin_Homology"/>
</dbReference>
<comment type="similarity">
    <text evidence="1">Belongs to the formin-like family.</text>
</comment>
<name>A0AAW1Q5Z1_9CHLO</name>
<dbReference type="SUPFAM" id="SSF101447">
    <property type="entry name" value="Formin homology 2 domain (FH2 domain)"/>
    <property type="match status" value="1"/>
</dbReference>
<evidence type="ECO:0000256" key="2">
    <source>
        <dbReference type="SAM" id="Coils"/>
    </source>
</evidence>
<dbReference type="SMART" id="SM00498">
    <property type="entry name" value="FH2"/>
    <property type="match status" value="1"/>
</dbReference>
<dbReference type="Gene3D" id="1.20.58.2220">
    <property type="entry name" value="Formin, FH2 domain"/>
    <property type="match status" value="1"/>
</dbReference>
<dbReference type="GO" id="GO:0007165">
    <property type="term" value="P:signal transduction"/>
    <property type="evidence" value="ECO:0007669"/>
    <property type="project" value="InterPro"/>
</dbReference>
<feature type="compositionally biased region" description="Polar residues" evidence="3">
    <location>
        <begin position="1952"/>
        <end position="1961"/>
    </location>
</feature>
<feature type="compositionally biased region" description="Polar residues" evidence="3">
    <location>
        <begin position="2045"/>
        <end position="2061"/>
    </location>
</feature>
<keyword evidence="7" id="KW-1185">Reference proteome</keyword>
<feature type="region of interest" description="Disordered" evidence="3">
    <location>
        <begin position="868"/>
        <end position="997"/>
    </location>
</feature>
<feature type="compositionally biased region" description="Polar residues" evidence="3">
    <location>
        <begin position="358"/>
        <end position="367"/>
    </location>
</feature>
<feature type="region of interest" description="Disordered" evidence="3">
    <location>
        <begin position="1918"/>
        <end position="2023"/>
    </location>
</feature>